<gene>
    <name evidence="2" type="ORF">BN869_000009221_1</name>
</gene>
<organism evidence="2">
    <name type="scientific">Bionectria ochroleuca</name>
    <name type="common">Gliocladium roseum</name>
    <dbReference type="NCBI Taxonomy" id="29856"/>
    <lineage>
        <taxon>Eukaryota</taxon>
        <taxon>Fungi</taxon>
        <taxon>Dikarya</taxon>
        <taxon>Ascomycota</taxon>
        <taxon>Pezizomycotina</taxon>
        <taxon>Sordariomycetes</taxon>
        <taxon>Hypocreomycetidae</taxon>
        <taxon>Hypocreales</taxon>
        <taxon>Bionectriaceae</taxon>
        <taxon>Clonostachys</taxon>
    </lineage>
</organism>
<dbReference type="EMBL" id="CDPU01000033">
    <property type="protein sequence ID" value="CEO53163.1"/>
    <property type="molecule type" value="Genomic_DNA"/>
</dbReference>
<sequence>MTTMALLDLAQEDLIHEEKEGKTDEHPIHEPYVIANVHERKNNHANGRNGATHSRNHKQGDILDPVQNLASSLVGTPCVVPAFLQRILDAGECPREDEKAGEQQPDAKRGGYVVPAGDGILRQKHLDITRMLSV</sequence>
<evidence type="ECO:0000313" key="2">
    <source>
        <dbReference type="EMBL" id="CEO53163.1"/>
    </source>
</evidence>
<accession>A0A0B7K728</accession>
<dbReference type="AlphaFoldDB" id="A0A0B7K728"/>
<feature type="region of interest" description="Disordered" evidence="1">
    <location>
        <begin position="94"/>
        <end position="113"/>
    </location>
</feature>
<name>A0A0B7K728_BIOOC</name>
<protein>
    <submittedName>
        <fullName evidence="2">Uncharacterized protein</fullName>
    </submittedName>
</protein>
<evidence type="ECO:0000256" key="1">
    <source>
        <dbReference type="SAM" id="MobiDB-lite"/>
    </source>
</evidence>
<feature type="compositionally biased region" description="Basic and acidic residues" evidence="1">
    <location>
        <begin position="94"/>
        <end position="109"/>
    </location>
</feature>
<reference evidence="2" key="1">
    <citation type="submission" date="2015-01" db="EMBL/GenBank/DDBJ databases">
        <authorList>
            <person name="Durling Mikael"/>
        </authorList>
    </citation>
    <scope>NUCLEOTIDE SEQUENCE</scope>
</reference>
<proteinExistence type="predicted"/>